<dbReference type="EC" id="2.7.7.101" evidence="12"/>
<dbReference type="GO" id="GO:0003899">
    <property type="term" value="F:DNA-directed RNA polymerase activity"/>
    <property type="evidence" value="ECO:0007669"/>
    <property type="project" value="UniProtKB-UniRule"/>
</dbReference>
<dbReference type="GO" id="GO:0003677">
    <property type="term" value="F:DNA binding"/>
    <property type="evidence" value="ECO:0007669"/>
    <property type="project" value="UniProtKB-KW"/>
</dbReference>
<evidence type="ECO:0000256" key="11">
    <source>
        <dbReference type="ARBA" id="ARBA00023163"/>
    </source>
</evidence>
<comment type="domain">
    <text evidence="12">Contains an N-terminal zinc-binding domain, a central core domain that contains the primase activity, and a C-terminal DnaB-binding domain.</text>
</comment>
<dbReference type="Gene3D" id="1.10.860.10">
    <property type="entry name" value="DNAb Helicase, Chain A"/>
    <property type="match status" value="1"/>
</dbReference>
<keyword evidence="2 12" id="KW-0639">Primosome</keyword>
<sequence>MVTNIEVLKSKIDIVEVISKYLPLKKSGINYSSCCPFHTEKSGSFIVSPQKQIYHCFGCGASGDAIKFLCEHKKITFNEALEELASQFNVFLEKSQSEKPRYRGYEALKELNDTFKLHLREKKNEKILSWLIKRGLNLEDLETFDIGLAPTFIESEFKKELQELGAMYENKTSPFSNRITFALRNATHQVVAFSSRIHPYRNFKNNAKYLNSKESKVFNKSQTLYNLSRARSEILKQKKVYVLEGFFDCIALSKLGAKNCVATCGTAFNVSHLSAINRLKEEIHIILCFDKDEAGLNAQKRALELLIHQNYFNCSLSFIKGDFKDIGEVLQKGEELKLKNIDGFSYFCLNGIKCANTPKEKNNHIERIKSIITKQNNFYLKEELIKKAVSALNINPSFFTQKIQNKNYSLEESFLKSMFLDSQLANYAYGYLDGDELEGFKEEFESYKEDVLTKKAKDILLDENIVPIPFSKFKIAIKELKKRFYKKQIQIAKVKKDINKLILLTNKLKEIL</sequence>
<dbReference type="AlphaFoldDB" id="A0A2W6MWW5"/>
<dbReference type="InterPro" id="IPR030846">
    <property type="entry name" value="DnaG_bac"/>
</dbReference>
<dbReference type="GO" id="GO:0006269">
    <property type="term" value="P:DNA replication, synthesis of primer"/>
    <property type="evidence" value="ECO:0007669"/>
    <property type="project" value="UniProtKB-UniRule"/>
</dbReference>
<evidence type="ECO:0000256" key="1">
    <source>
        <dbReference type="ARBA" id="ARBA00022478"/>
    </source>
</evidence>
<dbReference type="InterPro" id="IPR006171">
    <property type="entry name" value="TOPRIM_dom"/>
</dbReference>
<dbReference type="Pfam" id="PF01807">
    <property type="entry name" value="Zn_ribbon_DnaG"/>
    <property type="match status" value="1"/>
</dbReference>
<evidence type="ECO:0000313" key="14">
    <source>
        <dbReference type="EMBL" id="PZT47718.1"/>
    </source>
</evidence>
<dbReference type="EMBL" id="NBIU01000023">
    <property type="protein sequence ID" value="PZT47718.1"/>
    <property type="molecule type" value="Genomic_DNA"/>
</dbReference>
<evidence type="ECO:0000256" key="8">
    <source>
        <dbReference type="ARBA" id="ARBA00022833"/>
    </source>
</evidence>
<keyword evidence="10 12" id="KW-0238">DNA-binding</keyword>
<dbReference type="Pfam" id="PF08275">
    <property type="entry name" value="DNAG_N"/>
    <property type="match status" value="1"/>
</dbReference>
<evidence type="ECO:0000256" key="7">
    <source>
        <dbReference type="ARBA" id="ARBA00022771"/>
    </source>
</evidence>
<evidence type="ECO:0000256" key="5">
    <source>
        <dbReference type="ARBA" id="ARBA00022705"/>
    </source>
</evidence>
<keyword evidence="1 12" id="KW-0240">DNA-directed RNA polymerase</keyword>
<dbReference type="Gene3D" id="3.90.580.10">
    <property type="entry name" value="Zinc finger, CHC2-type domain"/>
    <property type="match status" value="1"/>
</dbReference>
<dbReference type="SMART" id="SM00493">
    <property type="entry name" value="TOPRIM"/>
    <property type="match status" value="1"/>
</dbReference>
<comment type="similarity">
    <text evidence="12">Belongs to the DnaG primase family.</text>
</comment>
<comment type="catalytic activity">
    <reaction evidence="12">
        <text>ssDNA + n NTP = ssDNA/pppN(pN)n-1 hybrid + (n-1) diphosphate.</text>
        <dbReference type="EC" id="2.7.7.101"/>
    </reaction>
</comment>
<keyword evidence="8 12" id="KW-0862">Zinc</keyword>
<dbReference type="InterPro" id="IPR002694">
    <property type="entry name" value="Znf_CHC2"/>
</dbReference>
<dbReference type="HAMAP" id="MF_00974">
    <property type="entry name" value="DNA_primase_DnaG"/>
    <property type="match status" value="1"/>
</dbReference>
<evidence type="ECO:0000256" key="2">
    <source>
        <dbReference type="ARBA" id="ARBA00022515"/>
    </source>
</evidence>
<gene>
    <name evidence="12" type="primary">dnaG</name>
    <name evidence="14" type="ORF">B6S12_07605</name>
</gene>
<name>A0A2W6MWW5_9HELI</name>
<dbReference type="PANTHER" id="PTHR30313:SF2">
    <property type="entry name" value="DNA PRIMASE"/>
    <property type="match status" value="1"/>
</dbReference>
<dbReference type="InterPro" id="IPR013264">
    <property type="entry name" value="DNAG_N"/>
</dbReference>
<evidence type="ECO:0000256" key="10">
    <source>
        <dbReference type="ARBA" id="ARBA00023125"/>
    </source>
</evidence>
<organism evidence="14 15">
    <name type="scientific">Helicobacter valdiviensis</name>
    <dbReference type="NCBI Taxonomy" id="1458358"/>
    <lineage>
        <taxon>Bacteria</taxon>
        <taxon>Pseudomonadati</taxon>
        <taxon>Campylobacterota</taxon>
        <taxon>Epsilonproteobacteria</taxon>
        <taxon>Campylobacterales</taxon>
        <taxon>Helicobacteraceae</taxon>
        <taxon>Helicobacter</taxon>
    </lineage>
</organism>
<dbReference type="FunFam" id="3.90.580.10:FF:000001">
    <property type="entry name" value="DNA primase"/>
    <property type="match status" value="1"/>
</dbReference>
<comment type="subunit">
    <text evidence="12">Monomer. Interacts with DnaB.</text>
</comment>
<reference evidence="14 15" key="1">
    <citation type="submission" date="2017-03" db="EMBL/GenBank/DDBJ databases">
        <title>Genomic and clinical evidence uncovers the enterohepatic species Helicobacter valdiviensis as a potential human intestinal pathogen.</title>
        <authorList>
            <person name="Fresia P."/>
            <person name="Jara R."/>
            <person name="Sierra R."/>
            <person name="Ferres I."/>
            <person name="Greif G."/>
            <person name="Iraola G."/>
            <person name="Collado L."/>
        </authorList>
    </citation>
    <scope>NUCLEOTIDE SEQUENCE [LARGE SCALE GENOMIC DNA]</scope>
    <source>
        <strain evidence="14 15">WBE14</strain>
    </source>
</reference>
<evidence type="ECO:0000256" key="3">
    <source>
        <dbReference type="ARBA" id="ARBA00022679"/>
    </source>
</evidence>
<comment type="cofactor">
    <cofactor evidence="12">
        <name>Zn(2+)</name>
        <dbReference type="ChEBI" id="CHEBI:29105"/>
    </cofactor>
    <text evidence="12">Binds 1 zinc ion per monomer.</text>
</comment>
<dbReference type="SUPFAM" id="SSF56731">
    <property type="entry name" value="DNA primase core"/>
    <property type="match status" value="1"/>
</dbReference>
<dbReference type="Gene3D" id="3.40.1360.10">
    <property type="match status" value="1"/>
</dbReference>
<dbReference type="NCBIfam" id="TIGR01391">
    <property type="entry name" value="dnaG"/>
    <property type="match status" value="1"/>
</dbReference>
<dbReference type="CDD" id="cd03364">
    <property type="entry name" value="TOPRIM_DnaG_primases"/>
    <property type="match status" value="1"/>
</dbReference>
<evidence type="ECO:0000256" key="9">
    <source>
        <dbReference type="ARBA" id="ARBA00022842"/>
    </source>
</evidence>
<dbReference type="SMART" id="SM00400">
    <property type="entry name" value="ZnF_CHCC"/>
    <property type="match status" value="1"/>
</dbReference>
<dbReference type="Gene3D" id="3.90.980.10">
    <property type="entry name" value="DNA primase, catalytic core, N-terminal domain"/>
    <property type="match status" value="1"/>
</dbReference>
<accession>A0A2W6MWW5</accession>
<dbReference type="InterPro" id="IPR036977">
    <property type="entry name" value="DNA_primase_Znf_CHC2"/>
</dbReference>
<keyword evidence="7 12" id="KW-0863">Zinc-finger</keyword>
<dbReference type="InterPro" id="IPR034151">
    <property type="entry name" value="TOPRIM_DnaG_bac"/>
</dbReference>
<dbReference type="GO" id="GO:0000428">
    <property type="term" value="C:DNA-directed RNA polymerase complex"/>
    <property type="evidence" value="ECO:0007669"/>
    <property type="project" value="UniProtKB-KW"/>
</dbReference>
<evidence type="ECO:0000256" key="6">
    <source>
        <dbReference type="ARBA" id="ARBA00022723"/>
    </source>
</evidence>
<dbReference type="SUPFAM" id="SSF57783">
    <property type="entry name" value="Zinc beta-ribbon"/>
    <property type="match status" value="1"/>
</dbReference>
<keyword evidence="5 12" id="KW-0235">DNA replication</keyword>
<dbReference type="GO" id="GO:1990077">
    <property type="term" value="C:primosome complex"/>
    <property type="evidence" value="ECO:0007669"/>
    <property type="project" value="UniProtKB-KW"/>
</dbReference>
<evidence type="ECO:0000259" key="13">
    <source>
        <dbReference type="PROSITE" id="PS50880"/>
    </source>
</evidence>
<dbReference type="InterPro" id="IPR050219">
    <property type="entry name" value="DnaG_primase"/>
</dbReference>
<dbReference type="RefSeq" id="WP_111230208.1">
    <property type="nucleotide sequence ID" value="NZ_NBIU01000023.1"/>
</dbReference>
<evidence type="ECO:0000256" key="4">
    <source>
        <dbReference type="ARBA" id="ARBA00022695"/>
    </source>
</evidence>
<proteinExistence type="inferred from homology"/>
<comment type="function">
    <text evidence="12">RNA polymerase that catalyzes the synthesis of short RNA molecules used as primers for DNA polymerase during DNA replication.</text>
</comment>
<dbReference type="Pfam" id="PF13155">
    <property type="entry name" value="Toprim_2"/>
    <property type="match status" value="1"/>
</dbReference>
<dbReference type="PROSITE" id="PS50880">
    <property type="entry name" value="TOPRIM"/>
    <property type="match status" value="1"/>
</dbReference>
<keyword evidence="3 12" id="KW-0808">Transferase</keyword>
<dbReference type="GO" id="GO:0005737">
    <property type="term" value="C:cytoplasm"/>
    <property type="evidence" value="ECO:0007669"/>
    <property type="project" value="TreeGrafter"/>
</dbReference>
<keyword evidence="6 12" id="KW-0479">Metal-binding</keyword>
<dbReference type="Proteomes" id="UP000249746">
    <property type="component" value="Unassembled WGS sequence"/>
</dbReference>
<protein>
    <recommendedName>
        <fullName evidence="12">DNA primase</fullName>
        <ecNumber evidence="12">2.7.7.101</ecNumber>
    </recommendedName>
</protein>
<feature type="zinc finger region" description="CHC2-type" evidence="12">
    <location>
        <begin position="35"/>
        <end position="59"/>
    </location>
</feature>
<evidence type="ECO:0000256" key="12">
    <source>
        <dbReference type="HAMAP-Rule" id="MF_00974"/>
    </source>
</evidence>
<dbReference type="InterPro" id="IPR037068">
    <property type="entry name" value="DNA_primase_core_N_sf"/>
</dbReference>
<dbReference type="PANTHER" id="PTHR30313">
    <property type="entry name" value="DNA PRIMASE"/>
    <property type="match status" value="1"/>
</dbReference>
<keyword evidence="15" id="KW-1185">Reference proteome</keyword>
<keyword evidence="9" id="KW-0460">Magnesium</keyword>
<keyword evidence="11 12" id="KW-0804">Transcription</keyword>
<keyword evidence="4 12" id="KW-0548">Nucleotidyltransferase</keyword>
<evidence type="ECO:0000313" key="15">
    <source>
        <dbReference type="Proteomes" id="UP000249746"/>
    </source>
</evidence>
<dbReference type="GO" id="GO:0008270">
    <property type="term" value="F:zinc ion binding"/>
    <property type="evidence" value="ECO:0007669"/>
    <property type="project" value="UniProtKB-UniRule"/>
</dbReference>
<feature type="domain" description="Toprim" evidence="13">
    <location>
        <begin position="238"/>
        <end position="329"/>
    </location>
</feature>
<comment type="caution">
    <text evidence="14">The sequence shown here is derived from an EMBL/GenBank/DDBJ whole genome shotgun (WGS) entry which is preliminary data.</text>
</comment>
<dbReference type="InterPro" id="IPR016136">
    <property type="entry name" value="DNA_helicase_N/primase_C"/>
</dbReference>
<dbReference type="OrthoDB" id="9803773at2"/>
<dbReference type="InterPro" id="IPR006295">
    <property type="entry name" value="DNA_primase_DnaG"/>
</dbReference>